<dbReference type="InterPro" id="IPR050059">
    <property type="entry name" value="ATP_synthase_B_chain"/>
</dbReference>
<dbReference type="Proteomes" id="UP000000940">
    <property type="component" value="Chromosome"/>
</dbReference>
<dbReference type="KEGG" id="tnp:Tnap_1193"/>
<evidence type="ECO:0000256" key="7">
    <source>
        <dbReference type="ARBA" id="ARBA00022989"/>
    </source>
</evidence>
<reference evidence="16 17" key="1">
    <citation type="submission" date="2009-12" db="EMBL/GenBank/DDBJ databases">
        <title>Complete sequence of Thermotoga petrophila RKU-1.</title>
        <authorList>
            <consortium name="US DOE Joint Genome Institute"/>
            <person name="Lucas S."/>
            <person name="Copeland A."/>
            <person name="Lapidus A."/>
            <person name="Glavina del Rio T."/>
            <person name="Dalin E."/>
            <person name="Tice H."/>
            <person name="Bruce D."/>
            <person name="Goodwin L."/>
            <person name="Pitluck S."/>
            <person name="Munk A.C."/>
            <person name="Brettin T."/>
            <person name="Detter J.C."/>
            <person name="Han C."/>
            <person name="Tapia R."/>
            <person name="Larimer F."/>
            <person name="Land M."/>
            <person name="Hauser L."/>
            <person name="Kyrpides N."/>
            <person name="Mikhailova N."/>
            <person name="Nelson K.E."/>
            <person name="Gogarten J.P."/>
            <person name="Noll K.M."/>
        </authorList>
    </citation>
    <scope>NUCLEOTIDE SEQUENCE [LARGE SCALE GENOMIC DNA]</scope>
    <source>
        <strain evidence="17">ATCC BAA-489 / DSM 13996 / JCM 10882 / RKU-10</strain>
    </source>
</reference>
<evidence type="ECO:0000256" key="10">
    <source>
        <dbReference type="ARBA" id="ARBA00023310"/>
    </source>
</evidence>
<evidence type="ECO:0000256" key="9">
    <source>
        <dbReference type="ARBA" id="ARBA00023136"/>
    </source>
</evidence>
<evidence type="ECO:0000256" key="12">
    <source>
        <dbReference type="ARBA" id="ARBA00037847"/>
    </source>
</evidence>
<dbReference type="EMBL" id="CP001839">
    <property type="protein sequence ID" value="ADA67279.1"/>
    <property type="molecule type" value="Genomic_DNA"/>
</dbReference>
<evidence type="ECO:0000256" key="15">
    <source>
        <dbReference type="SAM" id="Coils"/>
    </source>
</evidence>
<dbReference type="InterPro" id="IPR028987">
    <property type="entry name" value="ATP_synth_B-like_membr_sf"/>
</dbReference>
<sequence length="164" mass="19209">MGFLEINWTSAAMLMLFVLMVYFLNKFLYTPFIEMAEKRRKKVEEDLKSAEQLKEEAEKMRSDAERFLSEARQRADEIVESARKEAEAIVEEAREKAKKEAQNIVESAKAQIEVEYKKALEQIQERAAELSVILATKLLQKVFQDEKAKREYLVKILKEEIEKS</sequence>
<dbReference type="InterPro" id="IPR002146">
    <property type="entry name" value="ATP_synth_b/b'su_bac/chlpt"/>
</dbReference>
<evidence type="ECO:0000256" key="5">
    <source>
        <dbReference type="ARBA" id="ARBA00022692"/>
    </source>
</evidence>
<keyword evidence="17" id="KW-1185">Reference proteome</keyword>
<evidence type="ECO:0000256" key="13">
    <source>
        <dbReference type="HAMAP-Rule" id="MF_01398"/>
    </source>
</evidence>
<dbReference type="HAMAP" id="MF_01398">
    <property type="entry name" value="ATP_synth_b_bprime"/>
    <property type="match status" value="1"/>
</dbReference>
<comment type="subunit">
    <text evidence="13">F-type ATPases have 2 components, F(1) - the catalytic core - and F(0) - the membrane proton channel. F(1) has five subunits: alpha(3), beta(3), gamma(1), delta(1), epsilon(1). F(0) has three main subunits: a(1), b(2) and c(10-14). The alpha and beta chains form an alternating ring which encloses part of the gamma chain. F(1) is attached to F(0) by a central stalk formed by the gamma and epsilon chains, while a peripheral stalk is formed by the delta and b chains.</text>
</comment>
<organism evidence="16 17">
    <name type="scientific">Thermotoga petrophila (strain ATCC BAA-489 / DSM 13996 / JCM 10882 / RKU-10)</name>
    <name type="common">Thermotoga naphthophila</name>
    <dbReference type="NCBI Taxonomy" id="590168"/>
    <lineage>
        <taxon>Bacteria</taxon>
        <taxon>Thermotogati</taxon>
        <taxon>Thermotogota</taxon>
        <taxon>Thermotogae</taxon>
        <taxon>Thermotogales</taxon>
        <taxon>Thermotogaceae</taxon>
        <taxon>Thermotoga</taxon>
    </lineage>
</organism>
<accession>D2C3H5</accession>
<dbReference type="HOGENOM" id="CLU_079215_4_5_0"/>
<evidence type="ECO:0000256" key="4">
    <source>
        <dbReference type="ARBA" id="ARBA00022547"/>
    </source>
</evidence>
<dbReference type="PANTHER" id="PTHR33445">
    <property type="entry name" value="ATP SYNTHASE SUBUNIT B', CHLOROPLASTIC"/>
    <property type="match status" value="1"/>
</dbReference>
<evidence type="ECO:0000256" key="3">
    <source>
        <dbReference type="ARBA" id="ARBA00022475"/>
    </source>
</evidence>
<dbReference type="GO" id="GO:0005886">
    <property type="term" value="C:plasma membrane"/>
    <property type="evidence" value="ECO:0007669"/>
    <property type="project" value="UniProtKB-SubCell"/>
</dbReference>
<dbReference type="NCBIfam" id="TIGR01144">
    <property type="entry name" value="ATP_synt_b"/>
    <property type="match status" value="1"/>
</dbReference>
<gene>
    <name evidence="13" type="primary">atpF</name>
    <name evidence="16" type="ordered locus">Tnap_1193</name>
</gene>
<protein>
    <recommendedName>
        <fullName evidence="13">ATP synthase subunit b</fullName>
    </recommendedName>
    <alternativeName>
        <fullName evidence="13">ATP synthase F(0) sector subunit b</fullName>
    </alternativeName>
    <alternativeName>
        <fullName evidence="13">ATPase subunit I</fullName>
    </alternativeName>
    <alternativeName>
        <fullName evidence="13">F-type ATPase subunit b</fullName>
        <shortName evidence="13">F-ATPase subunit b</shortName>
    </alternativeName>
</protein>
<dbReference type="SUPFAM" id="SSF81573">
    <property type="entry name" value="F1F0 ATP synthase subunit B, membrane domain"/>
    <property type="match status" value="1"/>
</dbReference>
<keyword evidence="3 13" id="KW-1003">Cell membrane</keyword>
<dbReference type="InterPro" id="IPR005864">
    <property type="entry name" value="ATP_synth_F0_bsu_bac"/>
</dbReference>
<dbReference type="GO" id="GO:0012505">
    <property type="term" value="C:endomembrane system"/>
    <property type="evidence" value="ECO:0007669"/>
    <property type="project" value="UniProtKB-SubCell"/>
</dbReference>
<comment type="similarity">
    <text evidence="1 13 14">Belongs to the ATPase B chain family.</text>
</comment>
<evidence type="ECO:0000313" key="17">
    <source>
        <dbReference type="Proteomes" id="UP000000940"/>
    </source>
</evidence>
<dbReference type="GO" id="GO:0046961">
    <property type="term" value="F:proton-transporting ATPase activity, rotational mechanism"/>
    <property type="evidence" value="ECO:0007669"/>
    <property type="project" value="TreeGrafter"/>
</dbReference>
<comment type="function">
    <text evidence="11 13">F(1)F(0) ATP synthase produces ATP from ADP in the presence of a proton or sodium gradient. F-type ATPases consist of two structural domains, F(1) containing the extramembraneous catalytic core and F(0) containing the membrane proton channel, linked together by a central stalk and a peripheral stalk. During catalysis, ATP synthesis in the catalytic domain of F(1) is coupled via a rotary mechanism of the central stalk subunits to proton translocation.</text>
</comment>
<keyword evidence="7 13" id="KW-1133">Transmembrane helix</keyword>
<evidence type="ECO:0000256" key="1">
    <source>
        <dbReference type="ARBA" id="ARBA00005513"/>
    </source>
</evidence>
<keyword evidence="4 13" id="KW-0138">CF(0)</keyword>
<dbReference type="GO" id="GO:0045259">
    <property type="term" value="C:proton-transporting ATP synthase complex"/>
    <property type="evidence" value="ECO:0007669"/>
    <property type="project" value="UniProtKB-KW"/>
</dbReference>
<comment type="function">
    <text evidence="13">Component of the F(0) channel, it forms part of the peripheral stalk, linking F(1) to F(0).</text>
</comment>
<evidence type="ECO:0000256" key="8">
    <source>
        <dbReference type="ARBA" id="ARBA00023065"/>
    </source>
</evidence>
<dbReference type="AlphaFoldDB" id="D2C3H5"/>
<evidence type="ECO:0000256" key="6">
    <source>
        <dbReference type="ARBA" id="ARBA00022781"/>
    </source>
</evidence>
<evidence type="ECO:0000313" key="16">
    <source>
        <dbReference type="EMBL" id="ADA67279.1"/>
    </source>
</evidence>
<dbReference type="GO" id="GO:0046933">
    <property type="term" value="F:proton-transporting ATP synthase activity, rotational mechanism"/>
    <property type="evidence" value="ECO:0007669"/>
    <property type="project" value="UniProtKB-UniRule"/>
</dbReference>
<proteinExistence type="inferred from homology"/>
<keyword evidence="10 13" id="KW-0066">ATP synthesis</keyword>
<keyword evidence="6 13" id="KW-0375">Hydrogen ion transport</keyword>
<dbReference type="RefSeq" id="WP_012896384.1">
    <property type="nucleotide sequence ID" value="NC_013642.1"/>
</dbReference>
<keyword evidence="9 13" id="KW-0472">Membrane</keyword>
<dbReference type="Pfam" id="PF00430">
    <property type="entry name" value="ATP-synt_B"/>
    <property type="match status" value="1"/>
</dbReference>
<dbReference type="Gene3D" id="1.20.5.620">
    <property type="entry name" value="F1F0 ATP synthase subunit B, membrane domain"/>
    <property type="match status" value="1"/>
</dbReference>
<name>D2C3H5_THEP2</name>
<evidence type="ECO:0000256" key="11">
    <source>
        <dbReference type="ARBA" id="ARBA00025198"/>
    </source>
</evidence>
<keyword evidence="5 13" id="KW-0812">Transmembrane</keyword>
<feature type="coiled-coil region" evidence="15">
    <location>
        <begin position="33"/>
        <end position="129"/>
    </location>
</feature>
<comment type="subcellular location">
    <subcellularLocation>
        <location evidence="13">Cell inner membrane</location>
        <topology evidence="13">Single-pass membrane protein</topology>
    </subcellularLocation>
    <subcellularLocation>
        <location evidence="12">Endomembrane system</location>
        <topology evidence="12">Single-pass membrane protein</topology>
    </subcellularLocation>
</comment>
<evidence type="ECO:0000256" key="14">
    <source>
        <dbReference type="RuleBase" id="RU003848"/>
    </source>
</evidence>
<dbReference type="CDD" id="cd06503">
    <property type="entry name" value="ATP-synt_Fo_b"/>
    <property type="match status" value="1"/>
</dbReference>
<feature type="transmembrane region" description="Helical" evidence="13">
    <location>
        <begin position="12"/>
        <end position="32"/>
    </location>
</feature>
<keyword evidence="15" id="KW-0175">Coiled coil</keyword>
<evidence type="ECO:0000256" key="2">
    <source>
        <dbReference type="ARBA" id="ARBA00022448"/>
    </source>
</evidence>
<keyword evidence="8 13" id="KW-0406">Ion transport</keyword>
<keyword evidence="2 13" id="KW-0813">Transport</keyword>
<dbReference type="PANTHER" id="PTHR33445:SF1">
    <property type="entry name" value="ATP SYNTHASE SUBUNIT B"/>
    <property type="match status" value="1"/>
</dbReference>
<keyword evidence="13" id="KW-0997">Cell inner membrane</keyword>